<keyword evidence="10" id="KW-1185">Reference proteome</keyword>
<dbReference type="GO" id="GO:0005975">
    <property type="term" value="P:carbohydrate metabolic process"/>
    <property type="evidence" value="ECO:0007669"/>
    <property type="project" value="InterPro"/>
</dbReference>
<comment type="catalytic activity">
    <reaction evidence="4 6">
        <text>sn-glycerol 3-phosphate + NAD(+) = dihydroxyacetone phosphate + NADH + H(+)</text>
        <dbReference type="Rhea" id="RHEA:11092"/>
        <dbReference type="ChEBI" id="CHEBI:15378"/>
        <dbReference type="ChEBI" id="CHEBI:57540"/>
        <dbReference type="ChEBI" id="CHEBI:57597"/>
        <dbReference type="ChEBI" id="CHEBI:57642"/>
        <dbReference type="ChEBI" id="CHEBI:57945"/>
        <dbReference type="EC" id="1.1.1.8"/>
    </reaction>
</comment>
<organism evidence="9 10">
    <name type="scientific">Pichia kluyveri</name>
    <name type="common">Yeast</name>
    <dbReference type="NCBI Taxonomy" id="36015"/>
    <lineage>
        <taxon>Eukaryota</taxon>
        <taxon>Fungi</taxon>
        <taxon>Dikarya</taxon>
        <taxon>Ascomycota</taxon>
        <taxon>Saccharomycotina</taxon>
        <taxon>Pichiomycetes</taxon>
        <taxon>Pichiales</taxon>
        <taxon>Pichiaceae</taxon>
        <taxon>Pichia</taxon>
    </lineage>
</organism>
<keyword evidence="2 5" id="KW-0560">Oxidoreductase</keyword>
<accession>A0AAV5QZU6</accession>
<dbReference type="GO" id="GO:0042803">
    <property type="term" value="F:protein homodimerization activity"/>
    <property type="evidence" value="ECO:0007669"/>
    <property type="project" value="InterPro"/>
</dbReference>
<dbReference type="GO" id="GO:0141152">
    <property type="term" value="F:glycerol-3-phosphate dehydrogenase (NAD+) activity"/>
    <property type="evidence" value="ECO:0007669"/>
    <property type="project" value="UniProtKB-UniRule"/>
</dbReference>
<dbReference type="Gene3D" id="1.10.1040.10">
    <property type="entry name" value="N-(1-d-carboxylethyl)-l-norvaline Dehydrogenase, domain 2"/>
    <property type="match status" value="1"/>
</dbReference>
<dbReference type="InterPro" id="IPR006109">
    <property type="entry name" value="G3P_DH_NAD-dep_C"/>
</dbReference>
<evidence type="ECO:0000256" key="6">
    <source>
        <dbReference type="RuleBase" id="RU361243"/>
    </source>
</evidence>
<evidence type="ECO:0000256" key="2">
    <source>
        <dbReference type="ARBA" id="ARBA00023002"/>
    </source>
</evidence>
<evidence type="ECO:0000259" key="7">
    <source>
        <dbReference type="Pfam" id="PF01210"/>
    </source>
</evidence>
<evidence type="ECO:0000313" key="10">
    <source>
        <dbReference type="Proteomes" id="UP001378960"/>
    </source>
</evidence>
<protein>
    <recommendedName>
        <fullName evidence="6">Glycerol-3-phosphate dehydrogenase [NAD(+)]</fullName>
        <ecNumber evidence="6">1.1.1.8</ecNumber>
    </recommendedName>
</protein>
<dbReference type="GO" id="GO:0005634">
    <property type="term" value="C:nucleus"/>
    <property type="evidence" value="ECO:0007669"/>
    <property type="project" value="TreeGrafter"/>
</dbReference>
<dbReference type="InterPro" id="IPR006168">
    <property type="entry name" value="G3P_DH_NAD-dep"/>
</dbReference>
<dbReference type="GO" id="GO:0005829">
    <property type="term" value="C:cytosol"/>
    <property type="evidence" value="ECO:0007669"/>
    <property type="project" value="TreeGrafter"/>
</dbReference>
<comment type="caution">
    <text evidence="9">The sequence shown here is derived from an EMBL/GenBank/DDBJ whole genome shotgun (WGS) entry which is preliminary data.</text>
</comment>
<dbReference type="Pfam" id="PF07479">
    <property type="entry name" value="NAD_Gly3P_dh_C"/>
    <property type="match status" value="1"/>
</dbReference>
<dbReference type="Proteomes" id="UP001378960">
    <property type="component" value="Unassembled WGS sequence"/>
</dbReference>
<dbReference type="NCBIfam" id="TIGR03376">
    <property type="entry name" value="glycerol3P_DH"/>
    <property type="match status" value="1"/>
</dbReference>
<gene>
    <name evidence="9" type="ORF">DAPK24_013360</name>
</gene>
<dbReference type="EC" id="1.1.1.8" evidence="6"/>
<feature type="domain" description="Glycerol-3-phosphate dehydrogenase NAD-dependent C-terminal" evidence="8">
    <location>
        <begin position="289"/>
        <end position="434"/>
    </location>
</feature>
<dbReference type="InterPro" id="IPR036291">
    <property type="entry name" value="NAD(P)-bd_dom_sf"/>
</dbReference>
<dbReference type="PRINTS" id="PR00077">
    <property type="entry name" value="GPDHDRGNASE"/>
</dbReference>
<proteinExistence type="inferred from homology"/>
<dbReference type="EMBL" id="BTGB01000001">
    <property type="protein sequence ID" value="GMM44761.1"/>
    <property type="molecule type" value="Genomic_DNA"/>
</dbReference>
<evidence type="ECO:0000313" key="9">
    <source>
        <dbReference type="EMBL" id="GMM44761.1"/>
    </source>
</evidence>
<evidence type="ECO:0000256" key="4">
    <source>
        <dbReference type="ARBA" id="ARBA00048683"/>
    </source>
</evidence>
<evidence type="ECO:0000256" key="3">
    <source>
        <dbReference type="ARBA" id="ARBA00023027"/>
    </source>
</evidence>
<dbReference type="Gene3D" id="3.40.50.720">
    <property type="entry name" value="NAD(P)-binding Rossmann-like Domain"/>
    <property type="match status" value="1"/>
</dbReference>
<evidence type="ECO:0000259" key="8">
    <source>
        <dbReference type="Pfam" id="PF07479"/>
    </source>
</evidence>
<dbReference type="PANTHER" id="PTHR11728">
    <property type="entry name" value="GLYCEROL-3-PHOSPHATE DEHYDROGENASE"/>
    <property type="match status" value="1"/>
</dbReference>
<dbReference type="InterPro" id="IPR013328">
    <property type="entry name" value="6PGD_dom2"/>
</dbReference>
<dbReference type="InterPro" id="IPR011128">
    <property type="entry name" value="G3P_DH_NAD-dep_N"/>
</dbReference>
<dbReference type="InterPro" id="IPR017751">
    <property type="entry name" value="G3P_DH_NAD-dep_euk"/>
</dbReference>
<comment type="similarity">
    <text evidence="1 5">Belongs to the NAD-dependent glycerol-3-phosphate dehydrogenase family.</text>
</comment>
<keyword evidence="3 5" id="KW-0520">NAD</keyword>
<evidence type="ECO:0000256" key="1">
    <source>
        <dbReference type="ARBA" id="ARBA00011009"/>
    </source>
</evidence>
<dbReference type="PANTHER" id="PTHR11728:SF8">
    <property type="entry name" value="GLYCEROL-3-PHOSPHATE DEHYDROGENASE [NAD(+)]-RELATED"/>
    <property type="match status" value="1"/>
</dbReference>
<dbReference type="GO" id="GO:0051287">
    <property type="term" value="F:NAD binding"/>
    <property type="evidence" value="ECO:0007669"/>
    <property type="project" value="UniProtKB-UniRule"/>
</dbReference>
<dbReference type="Pfam" id="PF01210">
    <property type="entry name" value="NAD_Gly3P_dh_N"/>
    <property type="match status" value="1"/>
</dbReference>
<dbReference type="FunFam" id="1.10.1040.10:FF:000004">
    <property type="entry name" value="Glycerol-3-phosphate dehydrogenase [NAD(+)]"/>
    <property type="match status" value="1"/>
</dbReference>
<reference evidence="9 10" key="1">
    <citation type="journal article" date="2023" name="Elife">
        <title>Identification of key yeast species and microbe-microbe interactions impacting larval growth of Drosophila in the wild.</title>
        <authorList>
            <person name="Mure A."/>
            <person name="Sugiura Y."/>
            <person name="Maeda R."/>
            <person name="Honda K."/>
            <person name="Sakurai N."/>
            <person name="Takahashi Y."/>
            <person name="Watada M."/>
            <person name="Katoh T."/>
            <person name="Gotoh A."/>
            <person name="Gotoh Y."/>
            <person name="Taniguchi I."/>
            <person name="Nakamura K."/>
            <person name="Hayashi T."/>
            <person name="Katayama T."/>
            <person name="Uemura T."/>
            <person name="Hattori Y."/>
        </authorList>
    </citation>
    <scope>NUCLEOTIDE SEQUENCE [LARGE SCALE GENOMIC DNA]</scope>
    <source>
        <strain evidence="9 10">PK-24</strain>
    </source>
</reference>
<dbReference type="InterPro" id="IPR008927">
    <property type="entry name" value="6-PGluconate_DH-like_C_sf"/>
</dbReference>
<feature type="domain" description="Glycerol-3-phosphate dehydrogenase NAD-dependent N-terminal" evidence="7">
    <location>
        <begin position="92"/>
        <end position="256"/>
    </location>
</feature>
<dbReference type="PROSITE" id="PS00957">
    <property type="entry name" value="NAD_G3PDH"/>
    <property type="match status" value="1"/>
</dbReference>
<evidence type="ECO:0000256" key="5">
    <source>
        <dbReference type="RuleBase" id="RU000437"/>
    </source>
</evidence>
<name>A0AAV5QZU6_PICKL</name>
<dbReference type="AlphaFoldDB" id="A0AAV5QZU6"/>
<sequence length="444" mass="49551">MSLFIKQFLSKKLLTTSTIRNNLNLKFKSTTTNKFLHTQSQSKINQLNKTNTNTMCTTPAERLSSIANTITPRRKDSTSLDPEDYPERPFRITVVGSGNWGSTIAKVVAENTVERPLQFERNVNMWVFEELIEGEKLTSIINTKHENVKYLPGIKLPANVIAVPDIVKACENADLIIFNIPHQFLPRILSQLKGKVNPNTRAISCLKGLQVNPDGCKLLSTSITEEIGIHCGALSGANLAPEVAQCKWSETTVAYSIPKDFRGKGKDIDHQTLRCLFHRPYFHVRVISDVEGISIAGALKNVVAMAAGFVEGLGWGDNAKSAVMRIGLCETIQFAKMFFKNAEDSTFSYESAGVADLITTCSGGRNVRVGKYMAEHKVSAFEAEEKLLNGQSCQGMHTCKEVHEFLVNMGEISKFPLFEVTYRIIYENFPMEKLPECLEHNYDD</sequence>
<dbReference type="SUPFAM" id="SSF51735">
    <property type="entry name" value="NAD(P)-binding Rossmann-fold domains"/>
    <property type="match status" value="1"/>
</dbReference>
<dbReference type="SUPFAM" id="SSF48179">
    <property type="entry name" value="6-phosphogluconate dehydrogenase C-terminal domain-like"/>
    <property type="match status" value="1"/>
</dbReference>
<dbReference type="GO" id="GO:0046168">
    <property type="term" value="P:glycerol-3-phosphate catabolic process"/>
    <property type="evidence" value="ECO:0007669"/>
    <property type="project" value="UniProtKB-UniRule"/>
</dbReference>